<keyword evidence="1" id="KW-0472">Membrane</keyword>
<feature type="transmembrane region" description="Helical" evidence="1">
    <location>
        <begin position="23"/>
        <end position="44"/>
    </location>
</feature>
<organism evidence="2 3">
    <name type="scientific">Amycolatopsis minnesotensis</name>
    <dbReference type="NCBI Taxonomy" id="337894"/>
    <lineage>
        <taxon>Bacteria</taxon>
        <taxon>Bacillati</taxon>
        <taxon>Actinomycetota</taxon>
        <taxon>Actinomycetes</taxon>
        <taxon>Pseudonocardiales</taxon>
        <taxon>Pseudonocardiaceae</taxon>
        <taxon>Amycolatopsis</taxon>
    </lineage>
</organism>
<evidence type="ECO:0000313" key="2">
    <source>
        <dbReference type="EMBL" id="GAA1979780.1"/>
    </source>
</evidence>
<evidence type="ECO:0000313" key="3">
    <source>
        <dbReference type="Proteomes" id="UP001501116"/>
    </source>
</evidence>
<proteinExistence type="predicted"/>
<dbReference type="RefSeq" id="WP_344427761.1">
    <property type="nucleotide sequence ID" value="NZ_BAAANN010000032.1"/>
</dbReference>
<comment type="caution">
    <text evidence="2">The sequence shown here is derived from an EMBL/GenBank/DDBJ whole genome shotgun (WGS) entry which is preliminary data.</text>
</comment>
<feature type="transmembrane region" description="Helical" evidence="1">
    <location>
        <begin position="106"/>
        <end position="131"/>
    </location>
</feature>
<reference evidence="3" key="1">
    <citation type="journal article" date="2019" name="Int. J. Syst. Evol. Microbiol.">
        <title>The Global Catalogue of Microorganisms (GCM) 10K type strain sequencing project: providing services to taxonomists for standard genome sequencing and annotation.</title>
        <authorList>
            <consortium name="The Broad Institute Genomics Platform"/>
            <consortium name="The Broad Institute Genome Sequencing Center for Infectious Disease"/>
            <person name="Wu L."/>
            <person name="Ma J."/>
        </authorList>
    </citation>
    <scope>NUCLEOTIDE SEQUENCE [LARGE SCALE GENOMIC DNA]</scope>
    <source>
        <strain evidence="3">JCM 14545</strain>
    </source>
</reference>
<name>A0ABP5DG98_9PSEU</name>
<evidence type="ECO:0000256" key="1">
    <source>
        <dbReference type="SAM" id="Phobius"/>
    </source>
</evidence>
<feature type="transmembrane region" description="Helical" evidence="1">
    <location>
        <begin position="81"/>
        <end position="100"/>
    </location>
</feature>
<accession>A0ABP5DG98</accession>
<keyword evidence="1" id="KW-0812">Transmembrane</keyword>
<dbReference type="Proteomes" id="UP001501116">
    <property type="component" value="Unassembled WGS sequence"/>
</dbReference>
<feature type="transmembrane region" description="Helical" evidence="1">
    <location>
        <begin position="50"/>
        <end position="69"/>
    </location>
</feature>
<keyword evidence="3" id="KW-1185">Reference proteome</keyword>
<sequence length="139" mass="14591">METSTQSAPVDTHRVFGTVKKSVAAYGAFSAAVLAVVVVLSVTGHEVTSFMWGRGAGMFASAVVTYWFTDLAARGKRWAHVRVRIISVVAPIALVAVDSIPGALPLWFAVLQIAGAVALVPAAFLVNGPVLRAAFPKSR</sequence>
<gene>
    <name evidence="2" type="ORF">GCM10009754_65180</name>
</gene>
<keyword evidence="1" id="KW-1133">Transmembrane helix</keyword>
<protein>
    <submittedName>
        <fullName evidence="2">Uncharacterized protein</fullName>
    </submittedName>
</protein>
<dbReference type="EMBL" id="BAAANN010000032">
    <property type="protein sequence ID" value="GAA1979780.1"/>
    <property type="molecule type" value="Genomic_DNA"/>
</dbReference>